<dbReference type="Pfam" id="PF00691">
    <property type="entry name" value="OmpA"/>
    <property type="match status" value="1"/>
</dbReference>
<dbReference type="RefSeq" id="WP_345476138.1">
    <property type="nucleotide sequence ID" value="NZ_BAABLW010000001.1"/>
</dbReference>
<evidence type="ECO:0000256" key="1">
    <source>
        <dbReference type="PROSITE-ProRule" id="PRU00473"/>
    </source>
</evidence>
<name>A0ABP9FPH4_9MICC</name>
<evidence type="ECO:0000256" key="3">
    <source>
        <dbReference type="SAM" id="SignalP"/>
    </source>
</evidence>
<feature type="chain" id="PRO_5045549503" description="OmpA-like domain-containing protein" evidence="3">
    <location>
        <begin position="40"/>
        <end position="196"/>
    </location>
</feature>
<feature type="region of interest" description="Disordered" evidence="2">
    <location>
        <begin position="160"/>
        <end position="189"/>
    </location>
</feature>
<dbReference type="Proteomes" id="UP001500368">
    <property type="component" value="Unassembled WGS sequence"/>
</dbReference>
<dbReference type="EMBL" id="BAABLW010000001">
    <property type="protein sequence ID" value="GAA4910372.1"/>
    <property type="molecule type" value="Genomic_DNA"/>
</dbReference>
<reference evidence="6" key="1">
    <citation type="journal article" date="2019" name="Int. J. Syst. Evol. Microbiol.">
        <title>The Global Catalogue of Microorganisms (GCM) 10K type strain sequencing project: providing services to taxonomists for standard genome sequencing and annotation.</title>
        <authorList>
            <consortium name="The Broad Institute Genomics Platform"/>
            <consortium name="The Broad Institute Genome Sequencing Center for Infectious Disease"/>
            <person name="Wu L."/>
            <person name="Ma J."/>
        </authorList>
    </citation>
    <scope>NUCLEOTIDE SEQUENCE [LARGE SCALE GENOMIC DNA]</scope>
    <source>
        <strain evidence="6">JCM 19129</strain>
    </source>
</reference>
<dbReference type="CDD" id="cd07185">
    <property type="entry name" value="OmpA_C-like"/>
    <property type="match status" value="1"/>
</dbReference>
<evidence type="ECO:0000313" key="5">
    <source>
        <dbReference type="EMBL" id="GAA4910372.1"/>
    </source>
</evidence>
<dbReference type="PROSITE" id="PS51257">
    <property type="entry name" value="PROKAR_LIPOPROTEIN"/>
    <property type="match status" value="1"/>
</dbReference>
<evidence type="ECO:0000259" key="4">
    <source>
        <dbReference type="PROSITE" id="PS51123"/>
    </source>
</evidence>
<feature type="signal peptide" evidence="3">
    <location>
        <begin position="1"/>
        <end position="39"/>
    </location>
</feature>
<proteinExistence type="predicted"/>
<dbReference type="PANTHER" id="PTHR30329:SF21">
    <property type="entry name" value="LIPOPROTEIN YIAD-RELATED"/>
    <property type="match status" value="1"/>
</dbReference>
<comment type="caution">
    <text evidence="5">The sequence shown here is derived from an EMBL/GenBank/DDBJ whole genome shotgun (WGS) entry which is preliminary data.</text>
</comment>
<dbReference type="InterPro" id="IPR036737">
    <property type="entry name" value="OmpA-like_sf"/>
</dbReference>
<keyword evidence="3" id="KW-0732">Signal</keyword>
<accession>A0ABP9FPH4</accession>
<dbReference type="InterPro" id="IPR006665">
    <property type="entry name" value="OmpA-like"/>
</dbReference>
<feature type="domain" description="OmpA-like" evidence="4">
    <location>
        <begin position="78"/>
        <end position="196"/>
    </location>
</feature>
<gene>
    <name evidence="5" type="ORF">GCM10025790_00470</name>
</gene>
<keyword evidence="6" id="KW-1185">Reference proteome</keyword>
<dbReference type="InterPro" id="IPR050330">
    <property type="entry name" value="Bact_OuterMem_StrucFunc"/>
</dbReference>
<evidence type="ECO:0000256" key="2">
    <source>
        <dbReference type="SAM" id="MobiDB-lite"/>
    </source>
</evidence>
<dbReference type="PANTHER" id="PTHR30329">
    <property type="entry name" value="STATOR ELEMENT OF FLAGELLAR MOTOR COMPLEX"/>
    <property type="match status" value="1"/>
</dbReference>
<keyword evidence="1" id="KW-0472">Membrane</keyword>
<protein>
    <recommendedName>
        <fullName evidence="4">OmpA-like domain-containing protein</fullName>
    </recommendedName>
</protein>
<dbReference type="Gene3D" id="3.30.1330.60">
    <property type="entry name" value="OmpA-like domain"/>
    <property type="match status" value="1"/>
</dbReference>
<dbReference type="SUPFAM" id="SSF103088">
    <property type="entry name" value="OmpA-like"/>
    <property type="match status" value="1"/>
</dbReference>
<sequence>MTMNYRRNYRPRKLTVRTSLTGLAAGLLACVLIPTAAAAAPQGPPPEPEGGISQGDLDASIKVWDISDNIIELGQSADEDDVLVLETDLLFAAMEWELPSQAESRISSLVEDIPEGAGVDVHGHTDSNPVPEGYDFDNQDLSENRAQAVAELLERERPDLDLSVEGFGDSEPAMAEDPDDPSTYAANRRVEIRYGE</sequence>
<evidence type="ECO:0000313" key="6">
    <source>
        <dbReference type="Proteomes" id="UP001500368"/>
    </source>
</evidence>
<dbReference type="PROSITE" id="PS51123">
    <property type="entry name" value="OMPA_2"/>
    <property type="match status" value="1"/>
</dbReference>
<organism evidence="5 6">
    <name type="scientific">Nesterenkonia rhizosphaerae</name>
    <dbReference type="NCBI Taxonomy" id="1348272"/>
    <lineage>
        <taxon>Bacteria</taxon>
        <taxon>Bacillati</taxon>
        <taxon>Actinomycetota</taxon>
        <taxon>Actinomycetes</taxon>
        <taxon>Micrococcales</taxon>
        <taxon>Micrococcaceae</taxon>
        <taxon>Nesterenkonia</taxon>
    </lineage>
</organism>